<keyword evidence="2 6" id="KW-0819">tRNA processing</keyword>
<evidence type="ECO:0000313" key="8">
    <source>
        <dbReference type="EMBL" id="SHE91311.1"/>
    </source>
</evidence>
<dbReference type="InterPro" id="IPR011063">
    <property type="entry name" value="TilS/TtcA_N"/>
</dbReference>
<dbReference type="PANTHER" id="PTHR43033">
    <property type="entry name" value="TRNA(ILE)-LYSIDINE SYNTHASE-RELATED"/>
    <property type="match status" value="1"/>
</dbReference>
<sequence>MSASVTPRLDDPAERDGLFAPVAAYPAIGLAVSGGADSLALMLLAHDWARAAPGRPSLHVYSVDHGLRADAAGEVAMVLAAARSLGIAATGLRWEGNKPKTGVQEAARVARYRLMGAAMAADGVPVLLTAHHRNDQAETLLMRLAHGSGIEGLKGMAPVATVEGVRVYRPLLSVAPEDLQALVKAEGLVPAQDPSNHDEHYERVRWRRALPQLAALGLDAETLARFAQRMGEADMAIARVADEQFTALVGLDGFGSARLELAAFADLSPAVAVRLLGRVLKIVGGRQKPRALGQVERLQQALYGDAVGKGVTVLGCVVRTHEGTIIVAREPGRALPSDVVVPPRSQLVWDERFLIINNSDDLGLTAGVADYLPRHRLQEFLGFKVTAPAEAIRTAPIVRDAAGGVLSLGGWTFDDRIVVQLLID</sequence>
<evidence type="ECO:0000256" key="4">
    <source>
        <dbReference type="ARBA" id="ARBA00022840"/>
    </source>
</evidence>
<dbReference type="InterPro" id="IPR012094">
    <property type="entry name" value="tRNA_Ile_lys_synt"/>
</dbReference>
<evidence type="ECO:0000256" key="5">
    <source>
        <dbReference type="ARBA" id="ARBA00048539"/>
    </source>
</evidence>
<dbReference type="EC" id="6.3.4.19" evidence="6"/>
<keyword evidence="1 6" id="KW-0436">Ligase</keyword>
<dbReference type="HAMAP" id="MF_01161">
    <property type="entry name" value="tRNA_Ile_lys_synt"/>
    <property type="match status" value="1"/>
</dbReference>
<accession>A0A1M4XD06</accession>
<evidence type="ECO:0000259" key="7">
    <source>
        <dbReference type="Pfam" id="PF01171"/>
    </source>
</evidence>
<proteinExistence type="inferred from homology"/>
<name>A0A1M4XD06_9HYPH</name>
<dbReference type="GO" id="GO:0005524">
    <property type="term" value="F:ATP binding"/>
    <property type="evidence" value="ECO:0007669"/>
    <property type="project" value="UniProtKB-UniRule"/>
</dbReference>
<dbReference type="GO" id="GO:0032267">
    <property type="term" value="F:tRNA(Ile)-lysidine synthase activity"/>
    <property type="evidence" value="ECO:0007669"/>
    <property type="project" value="UniProtKB-EC"/>
</dbReference>
<dbReference type="SUPFAM" id="SSF52402">
    <property type="entry name" value="Adenine nucleotide alpha hydrolases-like"/>
    <property type="match status" value="1"/>
</dbReference>
<reference evidence="8 9" key="1">
    <citation type="submission" date="2016-11" db="EMBL/GenBank/DDBJ databases">
        <authorList>
            <person name="Jaros S."/>
            <person name="Januszkiewicz K."/>
            <person name="Wedrychowicz H."/>
        </authorList>
    </citation>
    <scope>NUCLEOTIDE SEQUENCE [LARGE SCALE GENOMIC DNA]</scope>
    <source>
        <strain evidence="8 9">DSM 17137</strain>
    </source>
</reference>
<comment type="similarity">
    <text evidence="6">Belongs to the tRNA(Ile)-lysidine synthase family.</text>
</comment>
<evidence type="ECO:0000256" key="2">
    <source>
        <dbReference type="ARBA" id="ARBA00022694"/>
    </source>
</evidence>
<dbReference type="GO" id="GO:0005737">
    <property type="term" value="C:cytoplasm"/>
    <property type="evidence" value="ECO:0007669"/>
    <property type="project" value="UniProtKB-SubCell"/>
</dbReference>
<dbReference type="AlphaFoldDB" id="A0A1M4XD06"/>
<dbReference type="Gene3D" id="3.40.50.620">
    <property type="entry name" value="HUPs"/>
    <property type="match status" value="1"/>
</dbReference>
<keyword evidence="3 6" id="KW-0547">Nucleotide-binding</keyword>
<comment type="catalytic activity">
    <reaction evidence="5 6">
        <text>cytidine(34) in tRNA(Ile2) + L-lysine + ATP = lysidine(34) in tRNA(Ile2) + AMP + diphosphate + H(+)</text>
        <dbReference type="Rhea" id="RHEA:43744"/>
        <dbReference type="Rhea" id="RHEA-COMP:10625"/>
        <dbReference type="Rhea" id="RHEA-COMP:10670"/>
        <dbReference type="ChEBI" id="CHEBI:15378"/>
        <dbReference type="ChEBI" id="CHEBI:30616"/>
        <dbReference type="ChEBI" id="CHEBI:32551"/>
        <dbReference type="ChEBI" id="CHEBI:33019"/>
        <dbReference type="ChEBI" id="CHEBI:82748"/>
        <dbReference type="ChEBI" id="CHEBI:83665"/>
        <dbReference type="ChEBI" id="CHEBI:456215"/>
        <dbReference type="EC" id="6.3.4.19"/>
    </reaction>
</comment>
<comment type="subcellular location">
    <subcellularLocation>
        <location evidence="6">Cytoplasm</location>
    </subcellularLocation>
</comment>
<dbReference type="Pfam" id="PF01171">
    <property type="entry name" value="ATP_bind_3"/>
    <property type="match status" value="1"/>
</dbReference>
<keyword evidence="4 6" id="KW-0067">ATP-binding</keyword>
<dbReference type="GO" id="GO:0006400">
    <property type="term" value="P:tRNA modification"/>
    <property type="evidence" value="ECO:0007669"/>
    <property type="project" value="UniProtKB-UniRule"/>
</dbReference>
<dbReference type="InterPro" id="IPR012795">
    <property type="entry name" value="tRNA_Ile_lys_synt_N"/>
</dbReference>
<feature type="binding site" evidence="6">
    <location>
        <begin position="33"/>
        <end position="38"/>
    </location>
    <ligand>
        <name>ATP</name>
        <dbReference type="ChEBI" id="CHEBI:30616"/>
    </ligand>
</feature>
<dbReference type="Proteomes" id="UP000184533">
    <property type="component" value="Unassembled WGS sequence"/>
</dbReference>
<keyword evidence="6" id="KW-0963">Cytoplasm</keyword>
<dbReference type="EMBL" id="FQVC01000003">
    <property type="protein sequence ID" value="SHE91311.1"/>
    <property type="molecule type" value="Genomic_DNA"/>
</dbReference>
<comment type="function">
    <text evidence="6">Ligates lysine onto the cytidine present at position 34 of the AUA codon-specific tRNA(Ile) that contains the anticodon CAU, in an ATP-dependent manner. Cytidine is converted to lysidine, thus changing the amino acid specificity of the tRNA from methionine to isoleucine.</text>
</comment>
<evidence type="ECO:0000256" key="3">
    <source>
        <dbReference type="ARBA" id="ARBA00022741"/>
    </source>
</evidence>
<evidence type="ECO:0000256" key="6">
    <source>
        <dbReference type="HAMAP-Rule" id="MF_01161"/>
    </source>
</evidence>
<evidence type="ECO:0000313" key="9">
    <source>
        <dbReference type="Proteomes" id="UP000184533"/>
    </source>
</evidence>
<feature type="domain" description="tRNA(Ile)-lysidine/2-thiocytidine synthase N-terminal" evidence="7">
    <location>
        <begin position="28"/>
        <end position="208"/>
    </location>
</feature>
<dbReference type="PANTHER" id="PTHR43033:SF1">
    <property type="entry name" value="TRNA(ILE)-LYSIDINE SYNTHASE-RELATED"/>
    <property type="match status" value="1"/>
</dbReference>
<dbReference type="InterPro" id="IPR014729">
    <property type="entry name" value="Rossmann-like_a/b/a_fold"/>
</dbReference>
<comment type="domain">
    <text evidence="6">The N-terminal region contains the highly conserved SGGXDS motif, predicted to be a P-loop motif involved in ATP binding.</text>
</comment>
<protein>
    <recommendedName>
        <fullName evidence="6">tRNA(Ile)-lysidine synthase</fullName>
        <ecNumber evidence="6">6.3.4.19</ecNumber>
    </recommendedName>
    <alternativeName>
        <fullName evidence="6">tRNA(Ile)-2-lysyl-cytidine synthase</fullName>
    </alternativeName>
    <alternativeName>
        <fullName evidence="6">tRNA(Ile)-lysidine synthetase</fullName>
    </alternativeName>
</protein>
<organism evidence="8 9">
    <name type="scientific">Devosia limi DSM 17137</name>
    <dbReference type="NCBI Taxonomy" id="1121477"/>
    <lineage>
        <taxon>Bacteria</taxon>
        <taxon>Pseudomonadati</taxon>
        <taxon>Pseudomonadota</taxon>
        <taxon>Alphaproteobacteria</taxon>
        <taxon>Hyphomicrobiales</taxon>
        <taxon>Devosiaceae</taxon>
        <taxon>Devosia</taxon>
    </lineage>
</organism>
<gene>
    <name evidence="6" type="primary">tilS</name>
    <name evidence="8" type="ORF">SAMN02745223_01409</name>
</gene>
<dbReference type="NCBIfam" id="TIGR02432">
    <property type="entry name" value="lysidine_TilS_N"/>
    <property type="match status" value="1"/>
</dbReference>
<dbReference type="CDD" id="cd01992">
    <property type="entry name" value="TilS_N"/>
    <property type="match status" value="1"/>
</dbReference>
<evidence type="ECO:0000256" key="1">
    <source>
        <dbReference type="ARBA" id="ARBA00022598"/>
    </source>
</evidence>